<name>A0A2N6PHA6_9MICO</name>
<gene>
    <name evidence="1" type="ORF">CJ198_06730</name>
</gene>
<dbReference type="InterPro" id="IPR010866">
    <property type="entry name" value="A-2_8-polyST"/>
</dbReference>
<organism evidence="1 2">
    <name type="scientific">Brevibacterium luteolum</name>
    <dbReference type="NCBI Taxonomy" id="199591"/>
    <lineage>
        <taxon>Bacteria</taxon>
        <taxon>Bacillati</taxon>
        <taxon>Actinomycetota</taxon>
        <taxon>Actinomycetes</taxon>
        <taxon>Micrococcales</taxon>
        <taxon>Brevibacteriaceae</taxon>
        <taxon>Brevibacterium</taxon>
    </lineage>
</organism>
<dbReference type="Pfam" id="PF07388">
    <property type="entry name" value="A-2_8-polyST"/>
    <property type="match status" value="1"/>
</dbReference>
<dbReference type="AlphaFoldDB" id="A0A2N6PHA6"/>
<keyword evidence="2" id="KW-1185">Reference proteome</keyword>
<dbReference type="EMBL" id="PNFZ01000003">
    <property type="protein sequence ID" value="PMB98068.1"/>
    <property type="molecule type" value="Genomic_DNA"/>
</dbReference>
<evidence type="ECO:0000313" key="2">
    <source>
        <dbReference type="Proteomes" id="UP000235703"/>
    </source>
</evidence>
<dbReference type="RefSeq" id="WP_102161865.1">
    <property type="nucleotide sequence ID" value="NZ_PNFZ01000003.1"/>
</dbReference>
<protein>
    <submittedName>
        <fullName evidence="1">Uncharacterized protein</fullName>
    </submittedName>
</protein>
<dbReference type="OrthoDB" id="3723482at2"/>
<proteinExistence type="predicted"/>
<dbReference type="Proteomes" id="UP000235703">
    <property type="component" value="Unassembled WGS sequence"/>
</dbReference>
<comment type="caution">
    <text evidence="1">The sequence shown here is derived from an EMBL/GenBank/DDBJ whole genome shotgun (WGS) entry which is preliminary data.</text>
</comment>
<reference evidence="1 2" key="1">
    <citation type="submission" date="2017-09" db="EMBL/GenBank/DDBJ databases">
        <title>Bacterial strain isolated from the female urinary microbiota.</title>
        <authorList>
            <person name="Thomas-White K."/>
            <person name="Kumar N."/>
            <person name="Forster S."/>
            <person name="Putonti C."/>
            <person name="Lawley T."/>
            <person name="Wolfe A.J."/>
        </authorList>
    </citation>
    <scope>NUCLEOTIDE SEQUENCE [LARGE SCALE GENOMIC DNA]</scope>
    <source>
        <strain evidence="1 2">UMB0680</strain>
    </source>
</reference>
<sequence>MKQVFVVSSWLQLLSISTAVRNERIASAEERVLIVSDTRAVNEVGASFAEQPISAPLLDVFDRVIDYNSWIWPQHPSQWSPRVNEQPMWSKALLRAWDLADCHVQLFIESVQGNPAQALSCIFTDAEIFVHSDGLMTYGPTRSNLPPQLWQRLSGLIYMDLVPGVEPLLLSELADLDRIALGPTELRAEVERVAAAVDTSELRVHEGACMIVGQYLADVSLFTLEQETELYEQMIDQAISSGHRHIYLKPHPSASQSIQSALQHRARLRGVSFDVVPAYLPVELAALVLTPNSIYSCFSTGMVTAWRLFGISARAFGTRDAMEEFRPFENSNRIPVTICDYLFTDGTSDKEPLQEVVNAVSYCMRAQILPHLRGSTADFLHRSLPQYRHCFKRRRLTKLRLPGSLPPPSRAQQVRSLGRRTARSGLGALRSSGQLAQRTADLLNSQAKRIRQRAGERK</sequence>
<accession>A0A2N6PHA6</accession>
<evidence type="ECO:0000313" key="1">
    <source>
        <dbReference type="EMBL" id="PMB98068.1"/>
    </source>
</evidence>